<evidence type="ECO:0000313" key="2">
    <source>
        <dbReference type="Proteomes" id="UP000800200"/>
    </source>
</evidence>
<dbReference type="OrthoDB" id="5429569at2759"/>
<reference evidence="1" key="1">
    <citation type="journal article" date="2020" name="Stud. Mycol.">
        <title>101 Dothideomycetes genomes: a test case for predicting lifestyles and emergence of pathogens.</title>
        <authorList>
            <person name="Haridas S."/>
            <person name="Albert R."/>
            <person name="Binder M."/>
            <person name="Bloem J."/>
            <person name="Labutti K."/>
            <person name="Salamov A."/>
            <person name="Andreopoulos B."/>
            <person name="Baker S."/>
            <person name="Barry K."/>
            <person name="Bills G."/>
            <person name="Bluhm B."/>
            <person name="Cannon C."/>
            <person name="Castanera R."/>
            <person name="Culley D."/>
            <person name="Daum C."/>
            <person name="Ezra D."/>
            <person name="Gonzalez J."/>
            <person name="Henrissat B."/>
            <person name="Kuo A."/>
            <person name="Liang C."/>
            <person name="Lipzen A."/>
            <person name="Lutzoni F."/>
            <person name="Magnuson J."/>
            <person name="Mondo S."/>
            <person name="Nolan M."/>
            <person name="Ohm R."/>
            <person name="Pangilinan J."/>
            <person name="Park H.-J."/>
            <person name="Ramirez L."/>
            <person name="Alfaro M."/>
            <person name="Sun H."/>
            <person name="Tritt A."/>
            <person name="Yoshinaga Y."/>
            <person name="Zwiers L.-H."/>
            <person name="Turgeon B."/>
            <person name="Goodwin S."/>
            <person name="Spatafora J."/>
            <person name="Crous P."/>
            <person name="Grigoriev I."/>
        </authorList>
    </citation>
    <scope>NUCLEOTIDE SEQUENCE</scope>
    <source>
        <strain evidence="1">CBS 207.26</strain>
    </source>
</reference>
<dbReference type="EMBL" id="ML994689">
    <property type="protein sequence ID" value="KAF2177381.1"/>
    <property type="molecule type" value="Genomic_DNA"/>
</dbReference>
<accession>A0A6A6DD39</accession>
<keyword evidence="2" id="KW-1185">Reference proteome</keyword>
<feature type="non-terminal residue" evidence="1">
    <location>
        <position position="1"/>
    </location>
</feature>
<name>A0A6A6DD39_9PEZI</name>
<protein>
    <submittedName>
        <fullName evidence="1">Uncharacterized protein</fullName>
    </submittedName>
</protein>
<organism evidence="1 2">
    <name type="scientific">Zopfia rhizophila CBS 207.26</name>
    <dbReference type="NCBI Taxonomy" id="1314779"/>
    <lineage>
        <taxon>Eukaryota</taxon>
        <taxon>Fungi</taxon>
        <taxon>Dikarya</taxon>
        <taxon>Ascomycota</taxon>
        <taxon>Pezizomycotina</taxon>
        <taxon>Dothideomycetes</taxon>
        <taxon>Dothideomycetes incertae sedis</taxon>
        <taxon>Zopfiaceae</taxon>
        <taxon>Zopfia</taxon>
    </lineage>
</organism>
<dbReference type="Proteomes" id="UP000800200">
    <property type="component" value="Unassembled WGS sequence"/>
</dbReference>
<gene>
    <name evidence="1" type="ORF">K469DRAFT_603485</name>
</gene>
<dbReference type="AlphaFoldDB" id="A0A6A6DD39"/>
<proteinExistence type="predicted"/>
<sequence>ISEKEMDKLLHEEGEKIYKKLKALMEKNEGTIWKNRDFRIDAVPTKDRSKVKNWNLQVNGNPESEAAKTLKERKGTHAKLFRDTFDLGDAPDYETWKESILERYS</sequence>
<evidence type="ECO:0000313" key="1">
    <source>
        <dbReference type="EMBL" id="KAF2177381.1"/>
    </source>
</evidence>